<sequence length="180" mass="20518">MWINSLTSLLIDQSAPVHALKRMFEDAATNLRGAELGPFQRRAKQTFCQACFDGDVDKVLFFLDGLPEFFTWLSKECANDSNAVSWACYGKQTEIVRLISERQDPETFIGFDFDVALEILDQARDDEAPLKPIDYDQWHGRSTAEAIHKVAIRENDKSLLRVVADVLEKNLDKFFEQIGV</sequence>
<dbReference type="Proteomes" id="UP000007077">
    <property type="component" value="Plasmid pHP-187"/>
</dbReference>
<dbReference type="HOGENOM" id="CLU_1494555_0_0_6"/>
<proteinExistence type="predicted"/>
<accession>E4PS50</accession>
<geneLocation type="plasmid" evidence="1 2">
    <name>pHP-187</name>
</geneLocation>
<keyword evidence="1" id="KW-0614">Plasmid</keyword>
<reference evidence="2" key="2">
    <citation type="submission" date="2010-02" db="EMBL/GenBank/DDBJ databases">
        <title>Complete genome sequence of Marinobacter adhaerens type strain (HP15).</title>
        <authorList>
            <person name="Gaerdes A.A.M."/>
            <person name="Kaeppel E."/>
            <person name="Shezad A."/>
            <person name="Seebah S."/>
            <person name="Teeling H."/>
            <person name="Yarza P."/>
            <person name="Gloeckner F.O."/>
            <person name="Ullrich M.S."/>
        </authorList>
    </citation>
    <scope>NUCLEOTIDE SEQUENCE [LARGE SCALE GENOMIC DNA]</scope>
    <source>
        <strain evidence="2">DSM 23420 / HP15</strain>
        <plasmid evidence="2">Plasmid pHP-187</plasmid>
    </source>
</reference>
<organism evidence="1 2">
    <name type="scientific">Marinobacter adhaerens (strain DSM 23420 / HP15)</name>
    <dbReference type="NCBI Taxonomy" id="225937"/>
    <lineage>
        <taxon>Bacteria</taxon>
        <taxon>Pseudomonadati</taxon>
        <taxon>Pseudomonadota</taxon>
        <taxon>Gammaproteobacteria</taxon>
        <taxon>Pseudomonadales</taxon>
        <taxon>Marinobacteraceae</taxon>
        <taxon>Marinobacter</taxon>
    </lineage>
</organism>
<name>E4PS50_MARAH</name>
<gene>
    <name evidence="1" type="ordered locus">HP15_p187g88</name>
</gene>
<protein>
    <submittedName>
        <fullName evidence="1">Uncharacterized protein</fullName>
    </submittedName>
</protein>
<reference evidence="1 2" key="1">
    <citation type="journal article" date="2010" name="Stand. Genomic Sci.">
        <title>Complete genome sequence of Marinobacter adhaerens type strain (HP15), a diatom-interacting marine microorganism.</title>
        <authorList>
            <person name="Gardes A."/>
            <person name="Kaeppel E."/>
            <person name="Shehzad A."/>
            <person name="Seebah S."/>
            <person name="Teeling H."/>
            <person name="Yarza P."/>
            <person name="Glockner F.O."/>
            <person name="Grossart H.P."/>
            <person name="Ullrich M.S."/>
        </authorList>
    </citation>
    <scope>NUCLEOTIDE SEQUENCE [LARGE SCALE GENOMIC DNA]</scope>
    <source>
        <strain evidence="2">DSM 23420 / HP15</strain>
        <plasmid evidence="2">Plasmid pHP-187</plasmid>
    </source>
</reference>
<evidence type="ECO:0000313" key="1">
    <source>
        <dbReference type="EMBL" id="ADQ00085.1"/>
    </source>
</evidence>
<dbReference type="EMBL" id="CP001980">
    <property type="protein sequence ID" value="ADQ00085.1"/>
    <property type="molecule type" value="Genomic_DNA"/>
</dbReference>
<dbReference type="PATRIC" id="fig|225937.3.peg.4314"/>
<evidence type="ECO:0000313" key="2">
    <source>
        <dbReference type="Proteomes" id="UP000007077"/>
    </source>
</evidence>
<dbReference type="AlphaFoldDB" id="E4PS50"/>
<dbReference type="KEGG" id="mad:HP15_p187g88"/>